<dbReference type="GO" id="GO:0004674">
    <property type="term" value="F:protein serine/threonine kinase activity"/>
    <property type="evidence" value="ECO:0000318"/>
    <property type="project" value="GO_Central"/>
</dbReference>
<dbReference type="PROSITE" id="PS50011">
    <property type="entry name" value="PROTEIN_KINASE_DOM"/>
    <property type="match status" value="1"/>
</dbReference>
<feature type="domain" description="Protein kinase" evidence="5">
    <location>
        <begin position="47"/>
        <end position="296"/>
    </location>
</feature>
<dbReference type="Pfam" id="PF07714">
    <property type="entry name" value="PK_Tyr_Ser-Thr"/>
    <property type="match status" value="1"/>
</dbReference>
<evidence type="ECO:0000256" key="4">
    <source>
        <dbReference type="ARBA" id="ARBA00022840"/>
    </source>
</evidence>
<organism evidence="7">
    <name type="scientific">Selaginella moellendorffii</name>
    <name type="common">Spikemoss</name>
    <dbReference type="NCBI Taxonomy" id="88036"/>
    <lineage>
        <taxon>Eukaryota</taxon>
        <taxon>Viridiplantae</taxon>
        <taxon>Streptophyta</taxon>
        <taxon>Embryophyta</taxon>
        <taxon>Tracheophyta</taxon>
        <taxon>Lycopodiopsida</taxon>
        <taxon>Selaginellales</taxon>
        <taxon>Selaginellaceae</taxon>
        <taxon>Selaginella</taxon>
    </lineage>
</organism>
<keyword evidence="4" id="KW-0067">ATP-binding</keyword>
<dbReference type="FunFam" id="1.10.510.10:FF:000384">
    <property type="entry name" value="G-type lectin S-receptor-like serine/threonine-protein kinase"/>
    <property type="match status" value="1"/>
</dbReference>
<evidence type="ECO:0000259" key="5">
    <source>
        <dbReference type="PROSITE" id="PS50011"/>
    </source>
</evidence>
<keyword evidence="3" id="KW-0418">Kinase</keyword>
<sequence length="335" mass="37922">MWWFRRRRGRRDDRPKRSIAMSSSSSSGDYKLACYSYTDLQSATENFAPEKKIDEGKFGELYKGELSDGTKFAVKKLSSKYHKEDHSVFASDVSSIFAVEHPNLVKLMGCCIEADEQFLLYEFLENGRPLSRLLFNPDNGECLSWQTRMTIAIGIARGVNYLHEEAHVIHGDIQASNIIIDENFTPKISDFGLTSLLPDEDSYINSRFSGTLGYIAPEVAQGKLTDKADVFSFGVLLLEIVSGRNNFEPDLPMETVFLVQWTWKLYEQGKVLELVDPLLNNDFPEEEVFRAIHIALLCTQDSVKSRPHMVQVRAMLTGDWEISVFPSRPGSLTGP</sequence>
<protein>
    <recommendedName>
        <fullName evidence="5">Protein kinase domain-containing protein</fullName>
    </recommendedName>
</protein>
<evidence type="ECO:0000256" key="3">
    <source>
        <dbReference type="ARBA" id="ARBA00022777"/>
    </source>
</evidence>
<dbReference type="InterPro" id="IPR011009">
    <property type="entry name" value="Kinase-like_dom_sf"/>
</dbReference>
<dbReference type="SUPFAM" id="SSF56112">
    <property type="entry name" value="Protein kinase-like (PK-like)"/>
    <property type="match status" value="1"/>
</dbReference>
<dbReference type="Proteomes" id="UP000001514">
    <property type="component" value="Unassembled WGS sequence"/>
</dbReference>
<dbReference type="InterPro" id="IPR001245">
    <property type="entry name" value="Ser-Thr/Tyr_kinase_cat_dom"/>
</dbReference>
<dbReference type="InterPro" id="IPR052059">
    <property type="entry name" value="CR_Ser/Thr_kinase"/>
</dbReference>
<dbReference type="InParanoid" id="D8S2S3"/>
<dbReference type="eggNOG" id="ENOG502QUW9">
    <property type="taxonomic scope" value="Eukaryota"/>
</dbReference>
<keyword evidence="7" id="KW-1185">Reference proteome</keyword>
<name>D8S2S3_SELML</name>
<evidence type="ECO:0000313" key="7">
    <source>
        <dbReference type="Proteomes" id="UP000001514"/>
    </source>
</evidence>
<dbReference type="InterPro" id="IPR000719">
    <property type="entry name" value="Prot_kinase_dom"/>
</dbReference>
<proteinExistence type="predicted"/>
<reference evidence="6 7" key="1">
    <citation type="journal article" date="2011" name="Science">
        <title>The Selaginella genome identifies genetic changes associated with the evolution of vascular plants.</title>
        <authorList>
            <person name="Banks J.A."/>
            <person name="Nishiyama T."/>
            <person name="Hasebe M."/>
            <person name="Bowman J.L."/>
            <person name="Gribskov M."/>
            <person name="dePamphilis C."/>
            <person name="Albert V.A."/>
            <person name="Aono N."/>
            <person name="Aoyama T."/>
            <person name="Ambrose B.A."/>
            <person name="Ashton N.W."/>
            <person name="Axtell M.J."/>
            <person name="Barker E."/>
            <person name="Barker M.S."/>
            <person name="Bennetzen J.L."/>
            <person name="Bonawitz N.D."/>
            <person name="Chapple C."/>
            <person name="Cheng C."/>
            <person name="Correa L.G."/>
            <person name="Dacre M."/>
            <person name="DeBarry J."/>
            <person name="Dreyer I."/>
            <person name="Elias M."/>
            <person name="Engstrom E.M."/>
            <person name="Estelle M."/>
            <person name="Feng L."/>
            <person name="Finet C."/>
            <person name="Floyd S.K."/>
            <person name="Frommer W.B."/>
            <person name="Fujita T."/>
            <person name="Gramzow L."/>
            <person name="Gutensohn M."/>
            <person name="Harholt J."/>
            <person name="Hattori M."/>
            <person name="Heyl A."/>
            <person name="Hirai T."/>
            <person name="Hiwatashi Y."/>
            <person name="Ishikawa M."/>
            <person name="Iwata M."/>
            <person name="Karol K.G."/>
            <person name="Koehler B."/>
            <person name="Kolukisaoglu U."/>
            <person name="Kubo M."/>
            <person name="Kurata T."/>
            <person name="Lalonde S."/>
            <person name="Li K."/>
            <person name="Li Y."/>
            <person name="Litt A."/>
            <person name="Lyons E."/>
            <person name="Manning G."/>
            <person name="Maruyama T."/>
            <person name="Michael T.P."/>
            <person name="Mikami K."/>
            <person name="Miyazaki S."/>
            <person name="Morinaga S."/>
            <person name="Murata T."/>
            <person name="Mueller-Roeber B."/>
            <person name="Nelson D.R."/>
            <person name="Obara M."/>
            <person name="Oguri Y."/>
            <person name="Olmstead R.G."/>
            <person name="Onodera N."/>
            <person name="Petersen B.L."/>
            <person name="Pils B."/>
            <person name="Prigge M."/>
            <person name="Rensing S.A."/>
            <person name="Riano-Pachon D.M."/>
            <person name="Roberts A.W."/>
            <person name="Sato Y."/>
            <person name="Scheller H.V."/>
            <person name="Schulz B."/>
            <person name="Schulz C."/>
            <person name="Shakirov E.V."/>
            <person name="Shibagaki N."/>
            <person name="Shinohara N."/>
            <person name="Shippen D.E."/>
            <person name="Soerensen I."/>
            <person name="Sotooka R."/>
            <person name="Sugimoto N."/>
            <person name="Sugita M."/>
            <person name="Sumikawa N."/>
            <person name="Tanurdzic M."/>
            <person name="Theissen G."/>
            <person name="Ulvskov P."/>
            <person name="Wakazuki S."/>
            <person name="Weng J.K."/>
            <person name="Willats W.W."/>
            <person name="Wipf D."/>
            <person name="Wolf P.G."/>
            <person name="Yang L."/>
            <person name="Zimmer A.D."/>
            <person name="Zhu Q."/>
            <person name="Mitros T."/>
            <person name="Hellsten U."/>
            <person name="Loque D."/>
            <person name="Otillar R."/>
            <person name="Salamov A."/>
            <person name="Schmutz J."/>
            <person name="Shapiro H."/>
            <person name="Lindquist E."/>
            <person name="Lucas S."/>
            <person name="Rokhsar D."/>
            <person name="Grigoriev I.V."/>
        </authorList>
    </citation>
    <scope>NUCLEOTIDE SEQUENCE [LARGE SCALE GENOMIC DNA]</scope>
</reference>
<evidence type="ECO:0000313" key="6">
    <source>
        <dbReference type="EMBL" id="EFJ21142.1"/>
    </source>
</evidence>
<keyword evidence="1" id="KW-0808">Transferase</keyword>
<dbReference type="AlphaFoldDB" id="D8S2S3"/>
<dbReference type="EMBL" id="GL377600">
    <property type="protein sequence ID" value="EFJ21142.1"/>
    <property type="molecule type" value="Genomic_DNA"/>
</dbReference>
<dbReference type="KEGG" id="smo:SELMODRAFT_176397"/>
<evidence type="ECO:0000256" key="1">
    <source>
        <dbReference type="ARBA" id="ARBA00022679"/>
    </source>
</evidence>
<dbReference type="GO" id="GO:0005524">
    <property type="term" value="F:ATP binding"/>
    <property type="evidence" value="ECO:0007669"/>
    <property type="project" value="UniProtKB-KW"/>
</dbReference>
<evidence type="ECO:0000256" key="2">
    <source>
        <dbReference type="ARBA" id="ARBA00022741"/>
    </source>
</evidence>
<dbReference type="HOGENOM" id="CLU_000288_21_4_1"/>
<accession>D8S2S3</accession>
<dbReference type="Gene3D" id="1.10.510.10">
    <property type="entry name" value="Transferase(Phosphotransferase) domain 1"/>
    <property type="match status" value="1"/>
</dbReference>
<gene>
    <name evidence="6" type="ORF">SELMODRAFT_176397</name>
</gene>
<keyword evidence="2" id="KW-0547">Nucleotide-binding</keyword>
<dbReference type="Gene3D" id="3.30.200.20">
    <property type="entry name" value="Phosphorylase Kinase, domain 1"/>
    <property type="match status" value="1"/>
</dbReference>
<dbReference type="PANTHER" id="PTHR47973">
    <property type="entry name" value="CYSTEINE-RICH RECEPTOR-LIKE PROTEIN KINASE 3"/>
    <property type="match status" value="1"/>
</dbReference>
<dbReference type="OMA" id="FCTQENA"/>
<dbReference type="OrthoDB" id="4062651at2759"/>
<dbReference type="Gramene" id="EFJ21142">
    <property type="protein sequence ID" value="EFJ21142"/>
    <property type="gene ID" value="SELMODRAFT_176397"/>
</dbReference>
<dbReference type="CDD" id="cd14066">
    <property type="entry name" value="STKc_IRAK"/>
    <property type="match status" value="1"/>
</dbReference>